<proteinExistence type="predicted"/>
<sequence length="110" mass="12589">MQQEVIKMSNHVIDALDTALRSWNAMAGSGQENAEAAADSFEASFYRFIDTVREWVYGLEQPPQSMEELFDLPLIQTVLDRLPAPLYLNFETEAELMIDGIVRIDEDKYD</sequence>
<name>A0A329MTL9_9BACL</name>
<accession>A0A329MTL9</accession>
<dbReference type="OrthoDB" id="2382111at2"/>
<dbReference type="EMBL" id="QMFB01000001">
    <property type="protein sequence ID" value="RAV22890.1"/>
    <property type="molecule type" value="Genomic_DNA"/>
</dbReference>
<protein>
    <submittedName>
        <fullName evidence="1">Uncharacterized protein</fullName>
    </submittedName>
</protein>
<dbReference type="AlphaFoldDB" id="A0A329MTL9"/>
<comment type="caution">
    <text evidence="1">The sequence shown here is derived from an EMBL/GenBank/DDBJ whole genome shotgun (WGS) entry which is preliminary data.</text>
</comment>
<evidence type="ECO:0000313" key="2">
    <source>
        <dbReference type="Proteomes" id="UP000250369"/>
    </source>
</evidence>
<evidence type="ECO:0000313" key="1">
    <source>
        <dbReference type="EMBL" id="RAV22890.1"/>
    </source>
</evidence>
<dbReference type="Proteomes" id="UP000250369">
    <property type="component" value="Unassembled WGS sequence"/>
</dbReference>
<gene>
    <name evidence="1" type="ORF">DQG23_01390</name>
</gene>
<keyword evidence="2" id="KW-1185">Reference proteome</keyword>
<reference evidence="1 2" key="1">
    <citation type="journal article" date="2009" name="Int. J. Syst. Evol. Microbiol.">
        <title>Paenibacillus contaminans sp. nov., isolated from a contaminated laboratory plate.</title>
        <authorList>
            <person name="Chou J.H."/>
            <person name="Lee J.H."/>
            <person name="Lin M.C."/>
            <person name="Chang P.S."/>
            <person name="Arun A.B."/>
            <person name="Young C.C."/>
            <person name="Chen W.M."/>
        </authorList>
    </citation>
    <scope>NUCLEOTIDE SEQUENCE [LARGE SCALE GENOMIC DNA]</scope>
    <source>
        <strain evidence="1 2">CKOBP-6</strain>
    </source>
</reference>
<organism evidence="1 2">
    <name type="scientific">Paenibacillus contaminans</name>
    <dbReference type="NCBI Taxonomy" id="450362"/>
    <lineage>
        <taxon>Bacteria</taxon>
        <taxon>Bacillati</taxon>
        <taxon>Bacillota</taxon>
        <taxon>Bacilli</taxon>
        <taxon>Bacillales</taxon>
        <taxon>Paenibacillaceae</taxon>
        <taxon>Paenibacillus</taxon>
    </lineage>
</organism>